<evidence type="ECO:0000313" key="5">
    <source>
        <dbReference type="RefSeq" id="XP_020827450.1"/>
    </source>
</evidence>
<dbReference type="PANTHER" id="PTHR42840">
    <property type="entry name" value="NAD(P)-BINDING ROSSMANN-FOLD SUPERFAMILY PROTEIN-RELATED"/>
    <property type="match status" value="1"/>
</dbReference>
<dbReference type="RefSeq" id="XP_020827450.1">
    <property type="nucleotide sequence ID" value="XM_020971791.1"/>
</dbReference>
<dbReference type="GO" id="GO:0016491">
    <property type="term" value="F:oxidoreductase activity"/>
    <property type="evidence" value="ECO:0007669"/>
    <property type="project" value="UniProtKB-KW"/>
</dbReference>
<dbReference type="Proteomes" id="UP000515140">
    <property type="component" value="Unplaced"/>
</dbReference>
<evidence type="ECO:0000313" key="4">
    <source>
        <dbReference type="Proteomes" id="UP000515140"/>
    </source>
</evidence>
<dbReference type="InParanoid" id="A0A6P5IZC9"/>
<dbReference type="Pfam" id="PF02894">
    <property type="entry name" value="GFO_IDH_MocA_C"/>
    <property type="match status" value="1"/>
</dbReference>
<evidence type="ECO:0000259" key="3">
    <source>
        <dbReference type="Pfam" id="PF02894"/>
    </source>
</evidence>
<dbReference type="GO" id="GO:0006740">
    <property type="term" value="P:NADPH regeneration"/>
    <property type="evidence" value="ECO:0007669"/>
    <property type="project" value="TreeGrafter"/>
</dbReference>
<feature type="domain" description="Gfo/Idh/MocA-like oxidoreductase C-terminal" evidence="3">
    <location>
        <begin position="308"/>
        <end position="476"/>
    </location>
</feature>
<gene>
    <name evidence="5" type="primary">LOC110197742</name>
</gene>
<dbReference type="InterPro" id="IPR004104">
    <property type="entry name" value="Gfo/Idh/MocA-like_OxRdtase_C"/>
</dbReference>
<keyword evidence="4" id="KW-1185">Reference proteome</keyword>
<protein>
    <submittedName>
        <fullName evidence="5">Uncharacterized protein LOC110197742</fullName>
    </submittedName>
</protein>
<feature type="compositionally biased region" description="Polar residues" evidence="2">
    <location>
        <begin position="130"/>
        <end position="139"/>
    </location>
</feature>
<dbReference type="GeneID" id="110197742"/>
<evidence type="ECO:0000256" key="1">
    <source>
        <dbReference type="ARBA" id="ARBA00023002"/>
    </source>
</evidence>
<evidence type="ECO:0000256" key="2">
    <source>
        <dbReference type="SAM" id="MobiDB-lite"/>
    </source>
</evidence>
<dbReference type="InterPro" id="IPR036291">
    <property type="entry name" value="NAD(P)-bd_dom_sf"/>
</dbReference>
<sequence length="494" mass="53846">MRVRRDRILEHLSSGRHYRNRRLLKQHGGQTPTFISAASDLSNHLPIQLDPPPTLLSQPPYVFPGVPCLTNTSASVAPSPLSYPKALLPAHLSAISSTASAVPVREDRTPSTSTSHPSAFTTLRMRSPAGPSQQNNQRLVSEASNSVVSGSGVAWLPSDGALGSSLGLALFGVGHGSKALFQSLVEEDSCCLLYVVENQLSGVEQAFRSDRLVNTRVLREQDADLYLTISGKGVFCEKLPSLDRQIAEMCFDEANRCGKPLVCGFYKRFDPALQFLYQKVRESHALGRIHRIAVVSSLYPAASLSLLRKSGGIFYNAAVHYVDIVSLLLGESVPDTVFSLGHAFCSDVASLKDADSVMISMEFPSGAIVSLYISQHCTRSCDLRAECFPQVHGSQGTLRINNQNPLGITEQGTSVSIYSDTHADRCQEAYRGLFRHFLRTLKGKEPPTVPKEQFLWTLQVAAAAEQSWRNGSSVDLSNEGQDPNAVSVIKMEML</sequence>
<dbReference type="PANTHER" id="PTHR42840:SF3">
    <property type="entry name" value="BINDING ROSSMANN FOLD OXIDOREDUCTASE, PUTATIVE (AFU_ORTHOLOGUE AFUA_2G10240)-RELATED"/>
    <property type="match status" value="1"/>
</dbReference>
<dbReference type="SUPFAM" id="SSF51735">
    <property type="entry name" value="NAD(P)-binding Rossmann-fold domains"/>
    <property type="match status" value="1"/>
</dbReference>
<dbReference type="GO" id="GO:0005737">
    <property type="term" value="C:cytoplasm"/>
    <property type="evidence" value="ECO:0007669"/>
    <property type="project" value="TreeGrafter"/>
</dbReference>
<proteinExistence type="predicted"/>
<dbReference type="Gene3D" id="3.30.360.10">
    <property type="entry name" value="Dihydrodipicolinate Reductase, domain 2"/>
    <property type="match status" value="1"/>
</dbReference>
<dbReference type="SUPFAM" id="SSF55347">
    <property type="entry name" value="Glyceraldehyde-3-phosphate dehydrogenase-like, C-terminal domain"/>
    <property type="match status" value="1"/>
</dbReference>
<keyword evidence="1" id="KW-0560">Oxidoreductase</keyword>
<accession>A0A6P5IZC9</accession>
<organism evidence="4 5">
    <name type="scientific">Phascolarctos cinereus</name>
    <name type="common">Koala</name>
    <dbReference type="NCBI Taxonomy" id="38626"/>
    <lineage>
        <taxon>Eukaryota</taxon>
        <taxon>Metazoa</taxon>
        <taxon>Chordata</taxon>
        <taxon>Craniata</taxon>
        <taxon>Vertebrata</taxon>
        <taxon>Euteleostomi</taxon>
        <taxon>Mammalia</taxon>
        <taxon>Metatheria</taxon>
        <taxon>Diprotodontia</taxon>
        <taxon>Phascolarctidae</taxon>
        <taxon>Phascolarctos</taxon>
    </lineage>
</organism>
<feature type="region of interest" description="Disordered" evidence="2">
    <location>
        <begin position="101"/>
        <end position="142"/>
    </location>
</feature>
<feature type="compositionally biased region" description="Polar residues" evidence="2">
    <location>
        <begin position="110"/>
        <end position="121"/>
    </location>
</feature>
<dbReference type="KEGG" id="pcw:110197742"/>
<dbReference type="AlphaFoldDB" id="A0A6P5IZC9"/>
<reference evidence="5" key="1">
    <citation type="submission" date="2025-08" db="UniProtKB">
        <authorList>
            <consortium name="RefSeq"/>
        </authorList>
    </citation>
    <scope>IDENTIFICATION</scope>
    <source>
        <tissue evidence="5">Spleen</tissue>
    </source>
</reference>
<name>A0A6P5IZC9_PHACI</name>